<feature type="region of interest" description="Disordered" evidence="5">
    <location>
        <begin position="1"/>
        <end position="21"/>
    </location>
</feature>
<evidence type="ECO:0000313" key="10">
    <source>
        <dbReference type="Proteomes" id="UP001108280"/>
    </source>
</evidence>
<dbReference type="InterPro" id="IPR001715">
    <property type="entry name" value="CH_dom"/>
</dbReference>
<protein>
    <submittedName>
        <fullName evidence="11">GAS2-like protein 2</fullName>
    </submittedName>
    <submittedName>
        <fullName evidence="8">Growth arrest-specific 2 like 2</fullName>
    </submittedName>
</protein>
<feature type="region of interest" description="Disordered" evidence="5">
    <location>
        <begin position="798"/>
        <end position="856"/>
    </location>
</feature>
<feature type="compositionally biased region" description="Low complexity" evidence="5">
    <location>
        <begin position="831"/>
        <end position="842"/>
    </location>
</feature>
<evidence type="ECO:0000313" key="8">
    <source>
        <dbReference type="Ensembl" id="ENSCGRP00001025286.1"/>
    </source>
</evidence>
<dbReference type="PANTHER" id="PTHR46756:SF14">
    <property type="entry name" value="GAS2-LIKE PROTEIN 2"/>
    <property type="match status" value="1"/>
</dbReference>
<keyword evidence="2" id="KW-0963">Cytoplasm</keyword>
<dbReference type="GO" id="GO:0031110">
    <property type="term" value="P:regulation of microtubule polymerization or depolymerization"/>
    <property type="evidence" value="ECO:0007669"/>
    <property type="project" value="Ensembl"/>
</dbReference>
<dbReference type="GO" id="GO:0051764">
    <property type="term" value="P:actin crosslink formation"/>
    <property type="evidence" value="ECO:0007669"/>
    <property type="project" value="TreeGrafter"/>
</dbReference>
<proteinExistence type="inferred from homology"/>
<evidence type="ECO:0000256" key="3">
    <source>
        <dbReference type="ARBA" id="ARBA00023212"/>
    </source>
</evidence>
<feature type="domain" description="GAR" evidence="7">
    <location>
        <begin position="201"/>
        <end position="273"/>
    </location>
</feature>
<feature type="domain" description="Calponin-homology (CH)" evidence="6">
    <location>
        <begin position="32"/>
        <end position="159"/>
    </location>
</feature>
<dbReference type="Pfam" id="PF02187">
    <property type="entry name" value="GAS2"/>
    <property type="match status" value="1"/>
</dbReference>
<evidence type="ECO:0000313" key="11">
    <source>
        <dbReference type="RefSeq" id="XP_027282259.1"/>
    </source>
</evidence>
<comment type="subcellular location">
    <subcellularLocation>
        <location evidence="1">Cytoplasm</location>
        <location evidence="1">Cytoskeleton</location>
        <location evidence="1">Stress fiber</location>
    </subcellularLocation>
</comment>
<dbReference type="GO" id="GO:0045745">
    <property type="term" value="P:positive regulation of G protein-coupled receptor signaling pathway"/>
    <property type="evidence" value="ECO:0007669"/>
    <property type="project" value="Ensembl"/>
</dbReference>
<dbReference type="Proteomes" id="UP001108280">
    <property type="component" value="Chromosome 7"/>
</dbReference>
<dbReference type="GO" id="GO:0005884">
    <property type="term" value="C:actin filament"/>
    <property type="evidence" value="ECO:0007669"/>
    <property type="project" value="Ensembl"/>
</dbReference>
<dbReference type="InterPro" id="IPR003108">
    <property type="entry name" value="GAR_dom"/>
</dbReference>
<feature type="region of interest" description="Disordered" evidence="5">
    <location>
        <begin position="477"/>
        <end position="552"/>
    </location>
</feature>
<dbReference type="FunFam" id="3.30.920.20:FF:000004">
    <property type="entry name" value="GAS2-like protein 1 isoform X1"/>
    <property type="match status" value="1"/>
</dbReference>
<dbReference type="Gene3D" id="3.30.920.20">
    <property type="entry name" value="Gas2-like domain"/>
    <property type="match status" value="1"/>
</dbReference>
<reference evidence="10" key="2">
    <citation type="journal article" date="2020" name="Biotechnol. Bioeng.">
        <title>Chromosome-scale scaffolds for the Chinese hamster reference genome assembly to facilitate the study of the CHO epigenome.</title>
        <authorList>
            <person name="Hilliard W."/>
            <person name="MacDonald M."/>
            <person name="Lee K.H."/>
        </authorList>
    </citation>
    <scope>NUCLEOTIDE SEQUENCE [LARGE SCALE GENOMIC DNA]</scope>
    <source>
        <strain evidence="10">17A/GY</strain>
    </source>
</reference>
<gene>
    <name evidence="8 11" type="primary">Gas2l2</name>
</gene>
<dbReference type="GO" id="GO:0005886">
    <property type="term" value="C:plasma membrane"/>
    <property type="evidence" value="ECO:0007669"/>
    <property type="project" value="Ensembl"/>
</dbReference>
<dbReference type="SUPFAM" id="SSF143575">
    <property type="entry name" value="GAS2 domain-like"/>
    <property type="match status" value="1"/>
</dbReference>
<organism evidence="8 9">
    <name type="scientific">Cricetulus griseus</name>
    <name type="common">Chinese hamster</name>
    <name type="synonym">Cricetulus barabensis griseus</name>
    <dbReference type="NCBI Taxonomy" id="10029"/>
    <lineage>
        <taxon>Eukaryota</taxon>
        <taxon>Metazoa</taxon>
        <taxon>Chordata</taxon>
        <taxon>Craniata</taxon>
        <taxon>Vertebrata</taxon>
        <taxon>Euteleostomi</taxon>
        <taxon>Mammalia</taxon>
        <taxon>Eutheria</taxon>
        <taxon>Euarchontoglires</taxon>
        <taxon>Glires</taxon>
        <taxon>Rodentia</taxon>
        <taxon>Myomorpha</taxon>
        <taxon>Muroidea</taxon>
        <taxon>Cricetidae</taxon>
        <taxon>Cricetinae</taxon>
        <taxon>Cricetulus</taxon>
    </lineage>
</organism>
<feature type="compositionally biased region" description="Polar residues" evidence="5">
    <location>
        <begin position="301"/>
        <end position="316"/>
    </location>
</feature>
<comment type="similarity">
    <text evidence="4">Belongs to the GAS2 family.</text>
</comment>
<evidence type="ECO:0000259" key="6">
    <source>
        <dbReference type="PROSITE" id="PS50021"/>
    </source>
</evidence>
<feature type="compositionally biased region" description="Basic and acidic residues" evidence="5">
    <location>
        <begin position="344"/>
        <end position="355"/>
    </location>
</feature>
<dbReference type="GeneTree" id="ENSGT00940000162866"/>
<dbReference type="GO" id="GO:0005737">
    <property type="term" value="C:cytoplasm"/>
    <property type="evidence" value="ECO:0007669"/>
    <property type="project" value="TreeGrafter"/>
</dbReference>
<evidence type="ECO:0000259" key="7">
    <source>
        <dbReference type="PROSITE" id="PS51460"/>
    </source>
</evidence>
<reference evidence="8" key="4">
    <citation type="submission" date="2025-05" db="UniProtKB">
        <authorList>
            <consortium name="Ensembl"/>
        </authorList>
    </citation>
    <scope>IDENTIFICATION</scope>
</reference>
<dbReference type="GO" id="GO:1904825">
    <property type="term" value="P:protein localization to microtubule plus-end"/>
    <property type="evidence" value="ECO:0007669"/>
    <property type="project" value="Ensembl"/>
</dbReference>
<feature type="region of interest" description="Disordered" evidence="5">
    <location>
        <begin position="666"/>
        <end position="693"/>
    </location>
</feature>
<dbReference type="CDD" id="cd21268">
    <property type="entry name" value="CH_GAS2L1_2"/>
    <property type="match status" value="1"/>
</dbReference>
<dbReference type="GO" id="GO:0008017">
    <property type="term" value="F:microtubule binding"/>
    <property type="evidence" value="ECO:0007669"/>
    <property type="project" value="InterPro"/>
</dbReference>
<feature type="compositionally biased region" description="Basic and acidic residues" evidence="5">
    <location>
        <begin position="678"/>
        <end position="690"/>
    </location>
</feature>
<dbReference type="GO" id="GO:0001578">
    <property type="term" value="P:microtubule bundle formation"/>
    <property type="evidence" value="ECO:0007669"/>
    <property type="project" value="Ensembl"/>
</dbReference>
<dbReference type="Gene3D" id="1.10.418.10">
    <property type="entry name" value="Calponin-like domain"/>
    <property type="match status" value="1"/>
</dbReference>
<dbReference type="SMART" id="SM00033">
    <property type="entry name" value="CH"/>
    <property type="match status" value="1"/>
</dbReference>
<keyword evidence="3" id="KW-0206">Cytoskeleton</keyword>
<dbReference type="InterPro" id="IPR036872">
    <property type="entry name" value="CH_dom_sf"/>
</dbReference>
<dbReference type="GO" id="GO:0001965">
    <property type="term" value="F:G-protein alpha-subunit binding"/>
    <property type="evidence" value="ECO:0007669"/>
    <property type="project" value="Ensembl"/>
</dbReference>
<dbReference type="GO" id="GO:0008093">
    <property type="term" value="F:cytoskeletal anchor activity"/>
    <property type="evidence" value="ECO:0007669"/>
    <property type="project" value="TreeGrafter"/>
</dbReference>
<dbReference type="CTD" id="246176"/>
<dbReference type="GO" id="GO:0051015">
    <property type="term" value="F:actin filament binding"/>
    <property type="evidence" value="ECO:0007669"/>
    <property type="project" value="TreeGrafter"/>
</dbReference>
<dbReference type="GO" id="GO:0001725">
    <property type="term" value="C:stress fiber"/>
    <property type="evidence" value="ECO:0007669"/>
    <property type="project" value="UniProtKB-SubCell"/>
</dbReference>
<dbReference type="OMA" id="HPAGLHY"/>
<dbReference type="GO" id="GO:0036064">
    <property type="term" value="C:ciliary basal body"/>
    <property type="evidence" value="ECO:0007669"/>
    <property type="project" value="Ensembl"/>
</dbReference>
<keyword evidence="10" id="KW-1185">Reference proteome</keyword>
<feature type="compositionally biased region" description="Basic residues" evidence="5">
    <location>
        <begin position="1"/>
        <end position="12"/>
    </location>
</feature>
<dbReference type="PANTHER" id="PTHR46756">
    <property type="entry name" value="TRANSGELIN"/>
    <property type="match status" value="1"/>
</dbReference>
<evidence type="ECO:0000256" key="5">
    <source>
        <dbReference type="SAM" id="MobiDB-lite"/>
    </source>
</evidence>
<dbReference type="PROSITE" id="PS50021">
    <property type="entry name" value="CH"/>
    <property type="match status" value="1"/>
</dbReference>
<feature type="region of interest" description="Disordered" evidence="5">
    <location>
        <begin position="281"/>
        <end position="423"/>
    </location>
</feature>
<dbReference type="GO" id="GO:0035371">
    <property type="term" value="C:microtubule plus-end"/>
    <property type="evidence" value="ECO:0007669"/>
    <property type="project" value="Ensembl"/>
</dbReference>
<evidence type="ECO:0000256" key="4">
    <source>
        <dbReference type="ARBA" id="ARBA00038441"/>
    </source>
</evidence>
<accession>A0A8C2QNF1</accession>
<dbReference type="SMART" id="SM00243">
    <property type="entry name" value="GAS2"/>
    <property type="match status" value="1"/>
</dbReference>
<dbReference type="GeneID" id="100774805"/>
<reference evidence="10" key="1">
    <citation type="journal article" date="2018" name="Biotechnol. Bioeng.">
        <title>A reference genome of the Chinese hamster based on a hybrid assembly strategy.</title>
        <authorList>
            <person name="Rupp O."/>
            <person name="MacDonald M.L."/>
            <person name="Li S."/>
            <person name="Dhiman H."/>
            <person name="Polson S."/>
            <person name="Griep S."/>
            <person name="Heffner K."/>
            <person name="Hernandez I."/>
            <person name="Brinkrolf K."/>
            <person name="Jadhav V."/>
            <person name="Samoudi M."/>
            <person name="Hao H."/>
            <person name="Kingham B."/>
            <person name="Goesmann A."/>
            <person name="Betenbaugh M.J."/>
            <person name="Lewis N.E."/>
            <person name="Borth N."/>
            <person name="Lee K.H."/>
        </authorList>
    </citation>
    <scope>NUCLEOTIDE SEQUENCE [LARGE SCALE GENOMIC DNA]</scope>
    <source>
        <strain evidence="10">17A/GY</strain>
    </source>
</reference>
<evidence type="ECO:0000313" key="9">
    <source>
        <dbReference type="Proteomes" id="UP000694386"/>
    </source>
</evidence>
<dbReference type="Pfam" id="PF00307">
    <property type="entry name" value="CH"/>
    <property type="match status" value="1"/>
</dbReference>
<dbReference type="SUPFAM" id="SSF47576">
    <property type="entry name" value="Calponin-homology domain, CH-domain"/>
    <property type="match status" value="1"/>
</dbReference>
<dbReference type="RefSeq" id="XP_003511349.1">
    <property type="nucleotide sequence ID" value="XM_003511301.3"/>
</dbReference>
<evidence type="ECO:0000256" key="1">
    <source>
        <dbReference type="ARBA" id="ARBA00004529"/>
    </source>
</evidence>
<dbReference type="Proteomes" id="UP000694386">
    <property type="component" value="Unplaced"/>
</dbReference>
<name>A0A8C2QNF1_CRIGR</name>
<dbReference type="OrthoDB" id="206130at2759"/>
<dbReference type="FunFam" id="1.10.418.10:FF:000047">
    <property type="entry name" value="Growth arrest specific 2 like 1"/>
    <property type="match status" value="1"/>
</dbReference>
<feature type="compositionally biased region" description="Basic and acidic residues" evidence="5">
    <location>
        <begin position="813"/>
        <end position="826"/>
    </location>
</feature>
<evidence type="ECO:0000256" key="2">
    <source>
        <dbReference type="ARBA" id="ARBA00022490"/>
    </source>
</evidence>
<dbReference type="PROSITE" id="PS51460">
    <property type="entry name" value="GAR"/>
    <property type="match status" value="1"/>
</dbReference>
<feature type="compositionally biased region" description="Basic and acidic residues" evidence="5">
    <location>
        <begin position="542"/>
        <end position="552"/>
    </location>
</feature>
<dbReference type="GO" id="GO:0060296">
    <property type="term" value="P:regulation of cilium beat frequency involved in ciliary motility"/>
    <property type="evidence" value="ECO:0007669"/>
    <property type="project" value="Ensembl"/>
</dbReference>
<sequence length="856" mass="94664">MSQHRGHRRRPRTPGPPVRSIRSFKSSEQYLEAVKEDLAEWLRDLYGLDIDAANFLQVLETGLVLCRHANTVTEAALAFLAEAPDRAQKIHMPQAGVFCNGTAQPGTFQARDNISNFIQWCRKEMGIQEVLMFETEDLVLRKNVKSVLLCLLELGRRAWRFGVAAPALVHLEEEIDEELRCELALPSPDPPPPAPPVRRPCHFHNLDQMVQNLVSHCTCPVQFSMVKISEGKYRVGDSNTLIFIRILRSHVMVRVGGGWDTLGHYLDKHDPCRCTSLSHKPGSFLKPPGPPVQHEVKVQDGPSQPQPTMTISRSQSPLPPVDWKTYTSSSRKLRPLTPSSPLPHGERGGGSRTLREMAPLLRSQERPMTPSQRTLSPSPQFSSTCRSPVLRSTLSGKRENRCPGELPRGRTPTSWVHKETDSRGTHTMALTPQRLQIPEATSKGASARGPSPPLRSSSLANPHRFWILHHRGASPQLSEPVSIQSPPPSKGFTKIPIRLSPAQPPTPGRSVLGAESGGSIERGPIPSRVITGNLDRSKHGHHSMEESHEDHQVDIQITSETEDPGSLDTQKWKGRQTPLPLDRTREEALYHSLEEEIVANMKLLEVGAACNQGTRSQVIPRSGVYVPSLGGRWPESGGPYDKVIQELVQGPPPLLKVDLKAWNVGSEAPPKPAVNPKSPKEKLGSRESGPRTKASLIAKGTPVRTVSSTLTVPATVEAPTSSCLEPSSDKARVCLGKGKRTLRKPQKIPSIYKLKLRPRIRPRRDHRPEKRPSRIPKPLTYLCLRPARTTPGSRLLKATLGGKEGHTCQVDQAGEKEEEKKKDVRISLKNSSQASESQETQQPDGTPLPPEEESWV</sequence>
<dbReference type="Ensembl" id="ENSCGRT00001029532.1">
    <property type="protein sequence ID" value="ENSCGRP00001025286.1"/>
    <property type="gene ID" value="ENSCGRG00001022937.1"/>
</dbReference>
<dbReference type="RefSeq" id="XP_027282259.1">
    <property type="nucleotide sequence ID" value="XM_027426458.2"/>
</dbReference>
<dbReference type="InterPro" id="IPR036534">
    <property type="entry name" value="GAR_dom_sf"/>
</dbReference>
<dbReference type="AlphaFoldDB" id="A0A8C2QNF1"/>
<reference evidence="11" key="3">
    <citation type="submission" date="2025-04" db="UniProtKB">
        <authorList>
            <consortium name="RefSeq"/>
        </authorList>
    </citation>
    <scope>IDENTIFICATION</scope>
    <source>
        <strain evidence="11">17A/GY</strain>
        <tissue evidence="11">Liver</tissue>
    </source>
</reference>
<feature type="compositionally biased region" description="Polar residues" evidence="5">
    <location>
        <begin position="369"/>
        <end position="395"/>
    </location>
</feature>
<dbReference type="KEGG" id="cge:100774805"/>
<feature type="region of interest" description="Disordered" evidence="5">
    <location>
        <begin position="757"/>
        <end position="779"/>
    </location>
</feature>